<name>A0A5J4QHE1_9ZZZZ</name>
<dbReference type="EMBL" id="SNRY01003523">
    <property type="protein sequence ID" value="KAA6320659.1"/>
    <property type="molecule type" value="Genomic_DNA"/>
</dbReference>
<dbReference type="AlphaFoldDB" id="A0A5J4QHE1"/>
<reference evidence="1" key="1">
    <citation type="submission" date="2019-03" db="EMBL/GenBank/DDBJ databases">
        <title>Single cell metagenomics reveals metabolic interactions within the superorganism composed of flagellate Streblomastix strix and complex community of Bacteroidetes bacteria on its surface.</title>
        <authorList>
            <person name="Treitli S.C."/>
            <person name="Kolisko M."/>
            <person name="Husnik F."/>
            <person name="Keeling P."/>
            <person name="Hampl V."/>
        </authorList>
    </citation>
    <scope>NUCLEOTIDE SEQUENCE</scope>
    <source>
        <strain evidence="1">STM</strain>
    </source>
</reference>
<comment type="caution">
    <text evidence="1">The sequence shown here is derived from an EMBL/GenBank/DDBJ whole genome shotgun (WGS) entry which is preliminary data.</text>
</comment>
<proteinExistence type="predicted"/>
<accession>A0A5J4QHE1</accession>
<protein>
    <submittedName>
        <fullName evidence="1">Uncharacterized protein</fullName>
    </submittedName>
</protein>
<organism evidence="1">
    <name type="scientific">termite gut metagenome</name>
    <dbReference type="NCBI Taxonomy" id="433724"/>
    <lineage>
        <taxon>unclassified sequences</taxon>
        <taxon>metagenomes</taxon>
        <taxon>organismal metagenomes</taxon>
    </lineage>
</organism>
<sequence length="44" mass="5332">MIIEILKSLFKDNHLFSKKGEKTLRFCLYYDNDSIFHLSFYLTV</sequence>
<evidence type="ECO:0000313" key="1">
    <source>
        <dbReference type="EMBL" id="KAA6320659.1"/>
    </source>
</evidence>
<gene>
    <name evidence="1" type="ORF">EZS27_029594</name>
</gene>